<evidence type="ECO:0000313" key="2">
    <source>
        <dbReference type="Proteomes" id="UP001152795"/>
    </source>
</evidence>
<reference evidence="1" key="1">
    <citation type="submission" date="2020-04" db="EMBL/GenBank/DDBJ databases">
        <authorList>
            <person name="Alioto T."/>
            <person name="Alioto T."/>
            <person name="Gomez Garrido J."/>
        </authorList>
    </citation>
    <scope>NUCLEOTIDE SEQUENCE</scope>
    <source>
        <strain evidence="1">A484AB</strain>
    </source>
</reference>
<organism evidence="1 2">
    <name type="scientific">Paramuricea clavata</name>
    <name type="common">Red gorgonian</name>
    <name type="synonym">Violescent sea-whip</name>
    <dbReference type="NCBI Taxonomy" id="317549"/>
    <lineage>
        <taxon>Eukaryota</taxon>
        <taxon>Metazoa</taxon>
        <taxon>Cnidaria</taxon>
        <taxon>Anthozoa</taxon>
        <taxon>Octocorallia</taxon>
        <taxon>Malacalcyonacea</taxon>
        <taxon>Plexauridae</taxon>
        <taxon>Paramuricea</taxon>
    </lineage>
</organism>
<comment type="caution">
    <text evidence="1">The sequence shown here is derived from an EMBL/GenBank/DDBJ whole genome shotgun (WGS) entry which is preliminary data.</text>
</comment>
<dbReference type="Proteomes" id="UP001152795">
    <property type="component" value="Unassembled WGS sequence"/>
</dbReference>
<gene>
    <name evidence="1" type="ORF">PACLA_8A076009</name>
</gene>
<proteinExistence type="predicted"/>
<dbReference type="AlphaFoldDB" id="A0A6S7LAG8"/>
<sequence>MKFQQTECTTVKVHRSGSNPCAFCLQVSVVTKEKSSVTRPLQQDELGNARCTFKSLCEVDEEEATSLFQSLTNIYGVNGSTYSCFTHISHHSTLTVLYIKKYPQSTIIQVVVSLSLTCVVLLACTMHVCRGTPKRRELQRIKENSKHKKLSKNVITFHWTAPRNNTSRK</sequence>
<accession>A0A6S7LAG8</accession>
<keyword evidence="2" id="KW-1185">Reference proteome</keyword>
<feature type="non-terminal residue" evidence="1">
    <location>
        <position position="169"/>
    </location>
</feature>
<evidence type="ECO:0000313" key="1">
    <source>
        <dbReference type="EMBL" id="CAB4035793.1"/>
    </source>
</evidence>
<dbReference type="EMBL" id="CACRXK020021371">
    <property type="protein sequence ID" value="CAB4035793.1"/>
    <property type="molecule type" value="Genomic_DNA"/>
</dbReference>
<name>A0A6S7LAG8_PARCT</name>
<protein>
    <submittedName>
        <fullName evidence="1">Uncharacterized protein</fullName>
    </submittedName>
</protein>